<accession>A0A161KA42</accession>
<sequence length="199" mass="20899">MRPAIAWSPSVLIGAGATGLVVLLLSLSSPGWLRLAGVGPNWLVLWLLPWTLSQGTRAGLVGACLLGLALEAMTIGSATPLYGLALLAWFWGRRTGYRHVSLPSPAALAIQASLGSLLVDVTLMLQLRLLADPRASHLQPGSGILSSDVAAAGWFGREVTNAGLHGTMAAALVTGFLAPLVDRLLLRLWCPPDRSHHHG</sequence>
<keyword evidence="1" id="KW-0472">Membrane</keyword>
<feature type="transmembrane region" description="Helical" evidence="1">
    <location>
        <begin position="58"/>
        <end position="91"/>
    </location>
</feature>
<feature type="transmembrane region" description="Helical" evidence="1">
    <location>
        <begin position="32"/>
        <end position="52"/>
    </location>
</feature>
<name>A0A161KA42_9SYNE</name>
<keyword evidence="1" id="KW-1133">Transmembrane helix</keyword>
<evidence type="ECO:0000313" key="3">
    <source>
        <dbReference type="Proteomes" id="UP000182631"/>
    </source>
</evidence>
<dbReference type="OrthoDB" id="541740at2"/>
<proteinExistence type="predicted"/>
<gene>
    <name evidence="2" type="ORF">FLM9_291</name>
</gene>
<reference evidence="3" key="1">
    <citation type="submission" date="2016-02" db="EMBL/GenBank/DDBJ databases">
        <authorList>
            <person name="liu f."/>
        </authorList>
    </citation>
    <scope>NUCLEOTIDE SEQUENCE [LARGE SCALE GENOMIC DNA]</scope>
</reference>
<dbReference type="AlphaFoldDB" id="A0A161KA42"/>
<evidence type="ECO:0000313" key="2">
    <source>
        <dbReference type="EMBL" id="CZB12685.1"/>
    </source>
</evidence>
<dbReference type="Proteomes" id="UP000182631">
    <property type="component" value="Unassembled WGS sequence"/>
</dbReference>
<keyword evidence="1" id="KW-0812">Transmembrane</keyword>
<keyword evidence="3" id="KW-1185">Reference proteome</keyword>
<protein>
    <submittedName>
        <fullName evidence="2">Rod shape-determining protein MreD</fullName>
    </submittedName>
</protein>
<organism evidence="2 3">
    <name type="scientific">Candidatus Synechococcus spongiarum</name>
    <dbReference type="NCBI Taxonomy" id="431041"/>
    <lineage>
        <taxon>Bacteria</taxon>
        <taxon>Bacillati</taxon>
        <taxon>Cyanobacteriota</taxon>
        <taxon>Cyanophyceae</taxon>
        <taxon>Synechococcales</taxon>
        <taxon>Synechococcaceae</taxon>
        <taxon>Synechococcus</taxon>
    </lineage>
</organism>
<evidence type="ECO:0000256" key="1">
    <source>
        <dbReference type="SAM" id="Phobius"/>
    </source>
</evidence>
<dbReference type="EMBL" id="FITM01000031">
    <property type="protein sequence ID" value="CZB12685.1"/>
    <property type="molecule type" value="Genomic_DNA"/>
</dbReference>
<dbReference type="RefSeq" id="WP_074456899.1">
    <property type="nucleotide sequence ID" value="NZ_FITM01000031.1"/>
</dbReference>
<feature type="transmembrane region" description="Helical" evidence="1">
    <location>
        <begin position="6"/>
        <end position="25"/>
    </location>
</feature>